<evidence type="ECO:0000256" key="7">
    <source>
        <dbReference type="SAM" id="MobiDB-lite"/>
    </source>
</evidence>
<dbReference type="InterPro" id="IPR051940">
    <property type="entry name" value="Chitin_bind-dev_reg"/>
</dbReference>
<dbReference type="Gene3D" id="2.170.140.10">
    <property type="entry name" value="Chitin binding domain"/>
    <property type="match status" value="1"/>
</dbReference>
<organism evidence="9 10">
    <name type="scientific">Ancylostoma duodenale</name>
    <dbReference type="NCBI Taxonomy" id="51022"/>
    <lineage>
        <taxon>Eukaryota</taxon>
        <taxon>Metazoa</taxon>
        <taxon>Ecdysozoa</taxon>
        <taxon>Nematoda</taxon>
        <taxon>Chromadorea</taxon>
        <taxon>Rhabditida</taxon>
        <taxon>Rhabditina</taxon>
        <taxon>Rhabditomorpha</taxon>
        <taxon>Strongyloidea</taxon>
        <taxon>Ancylostomatidae</taxon>
        <taxon>Ancylostomatinae</taxon>
        <taxon>Ancylostoma</taxon>
    </lineage>
</organism>
<evidence type="ECO:0000259" key="8">
    <source>
        <dbReference type="PROSITE" id="PS50940"/>
    </source>
</evidence>
<protein>
    <submittedName>
        <fullName evidence="9">Chitin binding Peritrophin-A domain protein</fullName>
    </submittedName>
</protein>
<keyword evidence="1" id="KW-0217">Developmental protein</keyword>
<dbReference type="Pfam" id="PF01607">
    <property type="entry name" value="CBM_14"/>
    <property type="match status" value="1"/>
</dbReference>
<keyword evidence="5" id="KW-1015">Disulfide bond</keyword>
<dbReference type="SUPFAM" id="SSF57625">
    <property type="entry name" value="Invertebrate chitin-binding proteins"/>
    <property type="match status" value="1"/>
</dbReference>
<keyword evidence="6" id="KW-0325">Glycoprotein</keyword>
<dbReference type="GO" id="GO:0008061">
    <property type="term" value="F:chitin binding"/>
    <property type="evidence" value="ECO:0007669"/>
    <property type="project" value="UniProtKB-KW"/>
</dbReference>
<dbReference type="GO" id="GO:0005576">
    <property type="term" value="C:extracellular region"/>
    <property type="evidence" value="ECO:0007669"/>
    <property type="project" value="InterPro"/>
</dbReference>
<sequence>MKKRRGLLLHETVDCKTKQDGYYSLGCTSDFIFCNEGVAITMKCPSSLVFNEEKGYCDYPENCSSAPVAPSQAVPPQPAPTVYAPPAPS</sequence>
<dbReference type="PANTHER" id="PTHR23301:SF0">
    <property type="entry name" value="CHITIN-BINDING TYPE-2 DOMAIN-CONTAINING PROTEIN-RELATED"/>
    <property type="match status" value="1"/>
</dbReference>
<evidence type="ECO:0000256" key="2">
    <source>
        <dbReference type="ARBA" id="ARBA00022669"/>
    </source>
</evidence>
<gene>
    <name evidence="9" type="ORF">ANCDUO_10948</name>
</gene>
<dbReference type="OrthoDB" id="5914859at2759"/>
<feature type="domain" description="Chitin-binding type-2" evidence="8">
    <location>
        <begin position="12"/>
        <end position="65"/>
    </location>
</feature>
<evidence type="ECO:0000256" key="3">
    <source>
        <dbReference type="ARBA" id="ARBA00022729"/>
    </source>
</evidence>
<keyword evidence="10" id="KW-1185">Reference proteome</keyword>
<keyword evidence="2" id="KW-0147">Chitin-binding</keyword>
<keyword evidence="3" id="KW-0732">Signal</keyword>
<proteinExistence type="predicted"/>
<dbReference type="PROSITE" id="PS50940">
    <property type="entry name" value="CHIT_BIND_II"/>
    <property type="match status" value="1"/>
</dbReference>
<reference evidence="9 10" key="1">
    <citation type="submission" date="2013-12" db="EMBL/GenBank/DDBJ databases">
        <title>Draft genome of the parsitic nematode Ancylostoma duodenale.</title>
        <authorList>
            <person name="Mitreva M."/>
        </authorList>
    </citation>
    <scope>NUCLEOTIDE SEQUENCE [LARGE SCALE GENOMIC DNA]</scope>
    <source>
        <strain evidence="9 10">Zhejiang</strain>
    </source>
</reference>
<evidence type="ECO:0000256" key="1">
    <source>
        <dbReference type="ARBA" id="ARBA00022473"/>
    </source>
</evidence>
<name>A0A0C2GPB7_9BILA</name>
<dbReference type="PANTHER" id="PTHR23301">
    <property type="entry name" value="CHITIN BINDING PERITROPHIN-A"/>
    <property type="match status" value="1"/>
</dbReference>
<dbReference type="SMART" id="SM00494">
    <property type="entry name" value="ChtBD2"/>
    <property type="match status" value="1"/>
</dbReference>
<evidence type="ECO:0000313" key="9">
    <source>
        <dbReference type="EMBL" id="KIH58831.1"/>
    </source>
</evidence>
<evidence type="ECO:0000256" key="6">
    <source>
        <dbReference type="ARBA" id="ARBA00023180"/>
    </source>
</evidence>
<dbReference type="Proteomes" id="UP000054047">
    <property type="component" value="Unassembled WGS sequence"/>
</dbReference>
<accession>A0A0C2GPB7</accession>
<evidence type="ECO:0000313" key="10">
    <source>
        <dbReference type="Proteomes" id="UP000054047"/>
    </source>
</evidence>
<feature type="compositionally biased region" description="Pro residues" evidence="7">
    <location>
        <begin position="73"/>
        <end position="89"/>
    </location>
</feature>
<evidence type="ECO:0000256" key="4">
    <source>
        <dbReference type="ARBA" id="ARBA00022737"/>
    </source>
</evidence>
<feature type="region of interest" description="Disordered" evidence="7">
    <location>
        <begin position="66"/>
        <end position="89"/>
    </location>
</feature>
<dbReference type="EMBL" id="KN732656">
    <property type="protein sequence ID" value="KIH58831.1"/>
    <property type="molecule type" value="Genomic_DNA"/>
</dbReference>
<dbReference type="InterPro" id="IPR002557">
    <property type="entry name" value="Chitin-bd_dom"/>
</dbReference>
<dbReference type="AlphaFoldDB" id="A0A0C2GPB7"/>
<dbReference type="InterPro" id="IPR036508">
    <property type="entry name" value="Chitin-bd_dom_sf"/>
</dbReference>
<evidence type="ECO:0000256" key="5">
    <source>
        <dbReference type="ARBA" id="ARBA00023157"/>
    </source>
</evidence>
<keyword evidence="4" id="KW-0677">Repeat</keyword>